<keyword evidence="1" id="KW-0472">Membrane</keyword>
<protein>
    <submittedName>
        <fullName evidence="2">Uncharacterized protein</fullName>
    </submittedName>
</protein>
<organism evidence="2 3">
    <name type="scientific">Janthinobacterium lividum</name>
    <dbReference type="NCBI Taxonomy" id="29581"/>
    <lineage>
        <taxon>Bacteria</taxon>
        <taxon>Pseudomonadati</taxon>
        <taxon>Pseudomonadota</taxon>
        <taxon>Betaproteobacteria</taxon>
        <taxon>Burkholderiales</taxon>
        <taxon>Oxalobacteraceae</taxon>
        <taxon>Janthinobacterium</taxon>
    </lineage>
</organism>
<proteinExistence type="predicted"/>
<feature type="transmembrane region" description="Helical" evidence="1">
    <location>
        <begin position="69"/>
        <end position="90"/>
    </location>
</feature>
<dbReference type="EMBL" id="MAQB02000001">
    <property type="protein sequence ID" value="OFJ48620.1"/>
    <property type="molecule type" value="Genomic_DNA"/>
</dbReference>
<evidence type="ECO:0000313" key="3">
    <source>
        <dbReference type="Proteomes" id="UP000092634"/>
    </source>
</evidence>
<keyword evidence="1" id="KW-1133">Transmembrane helix</keyword>
<dbReference type="Proteomes" id="UP000092634">
    <property type="component" value="Unassembled WGS sequence"/>
</dbReference>
<reference evidence="2 3" key="1">
    <citation type="submission" date="2016-10" db="EMBL/GenBank/DDBJ databases">
        <title>Updated version of Genome Assembly of Janthinobacterium lividum ERGS5:01.</title>
        <authorList>
            <person name="Kumar R."/>
            <person name="Acharya V."/>
            <person name="Singh D."/>
        </authorList>
    </citation>
    <scope>NUCLEOTIDE SEQUENCE [LARGE SCALE GENOMIC DNA]</scope>
    <source>
        <strain evidence="2 3">ERGS5:01</strain>
    </source>
</reference>
<sequence>MSQFMRIDSLPMPERKLAQEIYDKKNYEVNSPIFFLGIAIVSSLFIILIDRVSGMAMMTADIEWFKSAFIFQIIFSWIAVFLGIIFYKFARFIFLSRWKIGVWFRCQEEDE</sequence>
<dbReference type="AlphaFoldDB" id="A0A1E8PRU9"/>
<gene>
    <name evidence="2" type="ORF">BA896_006500</name>
</gene>
<evidence type="ECO:0000313" key="2">
    <source>
        <dbReference type="EMBL" id="OFJ48620.1"/>
    </source>
</evidence>
<keyword evidence="1" id="KW-0812">Transmembrane</keyword>
<feature type="transmembrane region" description="Helical" evidence="1">
    <location>
        <begin position="29"/>
        <end position="49"/>
    </location>
</feature>
<name>A0A1E8PRU9_9BURK</name>
<comment type="caution">
    <text evidence="2">The sequence shown here is derived from an EMBL/GenBank/DDBJ whole genome shotgun (WGS) entry which is preliminary data.</text>
</comment>
<evidence type="ECO:0000256" key="1">
    <source>
        <dbReference type="SAM" id="Phobius"/>
    </source>
</evidence>
<accession>A0A1E8PRU9</accession>